<dbReference type="Gene3D" id="3.30.420.40">
    <property type="match status" value="2"/>
</dbReference>
<dbReference type="Pfam" id="PF03702">
    <property type="entry name" value="AnmK"/>
    <property type="match status" value="1"/>
</dbReference>
<keyword evidence="1" id="KW-0067">ATP-binding</keyword>
<dbReference type="STRING" id="555778.Hneap_2140"/>
<keyword evidence="1" id="KW-0547">Nucleotide-binding</keyword>
<dbReference type="PANTHER" id="PTHR30605">
    <property type="entry name" value="ANHYDRO-N-ACETYLMURAMIC ACID KINASE"/>
    <property type="match status" value="1"/>
</dbReference>
<dbReference type="GO" id="GO:0016773">
    <property type="term" value="F:phosphotransferase activity, alcohol group as acceptor"/>
    <property type="evidence" value="ECO:0007669"/>
    <property type="project" value="UniProtKB-UniRule"/>
</dbReference>
<feature type="binding site" evidence="1">
    <location>
        <begin position="22"/>
        <end position="29"/>
    </location>
    <ligand>
        <name>ATP</name>
        <dbReference type="ChEBI" id="CHEBI:30616"/>
    </ligand>
</feature>
<dbReference type="AlphaFoldDB" id="D0KW54"/>
<dbReference type="CDD" id="cd24050">
    <property type="entry name" value="ASKHA_NBD_ANMK"/>
    <property type="match status" value="1"/>
</dbReference>
<dbReference type="InterPro" id="IPR043129">
    <property type="entry name" value="ATPase_NBD"/>
</dbReference>
<comment type="catalytic activity">
    <reaction evidence="1">
        <text>1,6-anhydro-N-acetyl-beta-muramate + ATP + H2O = N-acetyl-D-muramate 6-phosphate + ADP + H(+)</text>
        <dbReference type="Rhea" id="RHEA:24952"/>
        <dbReference type="ChEBI" id="CHEBI:15377"/>
        <dbReference type="ChEBI" id="CHEBI:15378"/>
        <dbReference type="ChEBI" id="CHEBI:30616"/>
        <dbReference type="ChEBI" id="CHEBI:58690"/>
        <dbReference type="ChEBI" id="CHEBI:58722"/>
        <dbReference type="ChEBI" id="CHEBI:456216"/>
        <dbReference type="EC" id="2.7.1.170"/>
    </reaction>
</comment>
<dbReference type="EC" id="2.7.1.170" evidence="1"/>
<gene>
    <name evidence="1" type="primary">anmK</name>
    <name evidence="2" type="ordered locus">Hneap_2140</name>
</gene>
<dbReference type="eggNOG" id="COG2377">
    <property type="taxonomic scope" value="Bacteria"/>
</dbReference>
<keyword evidence="3" id="KW-1185">Reference proteome</keyword>
<dbReference type="GO" id="GO:0016301">
    <property type="term" value="F:kinase activity"/>
    <property type="evidence" value="ECO:0007669"/>
    <property type="project" value="UniProtKB-KW"/>
</dbReference>
<protein>
    <recommendedName>
        <fullName evidence="1">Anhydro-N-acetylmuramic acid kinase</fullName>
        <ecNumber evidence="1">2.7.1.170</ecNumber>
    </recommendedName>
    <alternativeName>
        <fullName evidence="1">AnhMurNAc kinase</fullName>
    </alternativeName>
</protein>
<keyword evidence="1" id="KW-0418">Kinase</keyword>
<reference evidence="2 3" key="1">
    <citation type="submission" date="2009-10" db="EMBL/GenBank/DDBJ databases">
        <title>Complete sequence of Halothiobacillus neapolitanus c2.</title>
        <authorList>
            <consortium name="US DOE Joint Genome Institute"/>
            <person name="Lucas S."/>
            <person name="Copeland A."/>
            <person name="Lapidus A."/>
            <person name="Glavina del Rio T."/>
            <person name="Tice H."/>
            <person name="Bruce D."/>
            <person name="Goodwin L."/>
            <person name="Pitluck S."/>
            <person name="Davenport K."/>
            <person name="Brettin T."/>
            <person name="Detter J.C."/>
            <person name="Han C."/>
            <person name="Tapia R."/>
            <person name="Larimer F."/>
            <person name="Land M."/>
            <person name="Hauser L."/>
            <person name="Kyrpides N."/>
            <person name="Mikhailova N."/>
            <person name="Kerfeld C."/>
            <person name="Cannon G."/>
            <person name="Heinhort S."/>
        </authorList>
    </citation>
    <scope>NUCLEOTIDE SEQUENCE [LARGE SCALE GENOMIC DNA]</scope>
    <source>
        <strain evidence="3">ATCC 23641 / c2</strain>
    </source>
</reference>
<dbReference type="GO" id="GO:0097175">
    <property type="term" value="P:1,6-anhydro-N-acetyl-beta-muramic acid catabolic process"/>
    <property type="evidence" value="ECO:0007669"/>
    <property type="project" value="UniProtKB-UniRule"/>
</dbReference>
<keyword evidence="1" id="KW-0119">Carbohydrate metabolism</keyword>
<dbReference type="GO" id="GO:0006040">
    <property type="term" value="P:amino sugar metabolic process"/>
    <property type="evidence" value="ECO:0007669"/>
    <property type="project" value="InterPro"/>
</dbReference>
<keyword evidence="1" id="KW-0808">Transferase</keyword>
<dbReference type="GO" id="GO:0009254">
    <property type="term" value="P:peptidoglycan turnover"/>
    <property type="evidence" value="ECO:0007669"/>
    <property type="project" value="UniProtKB-UniRule"/>
</dbReference>
<accession>D0KW54</accession>
<dbReference type="RefSeq" id="WP_012824989.1">
    <property type="nucleotide sequence ID" value="NC_013422.1"/>
</dbReference>
<evidence type="ECO:0000256" key="1">
    <source>
        <dbReference type="HAMAP-Rule" id="MF_01270"/>
    </source>
</evidence>
<dbReference type="Proteomes" id="UP000009102">
    <property type="component" value="Chromosome"/>
</dbReference>
<dbReference type="InterPro" id="IPR005338">
    <property type="entry name" value="Anhydro_N_Ac-Mur_kinase"/>
</dbReference>
<sequence length="391" mass="41634">MSPFSDLAARAEKGVFIGVMSGTSMDGIDACAVDFSGKRARVIAHQTLDLGDLAGEMRLLALGKTPDHIDAIDFLGLLDARMAEHVGKCVLALLSEHHIQASDVVAIGSHGQTIRHRPASSPSFTLQIGDPNVIAERTGINVIADFRRRDMAAGGQGAPLVPPAHRALFGAKEDEDSTLITVNLGGIANIAVMAPDTPLLGFDTGPANTLMDAWIKHHRGLSFDENGQWAASGKPNKPLLQHLLNEPFFQQAAPKSTGIELFNLEWLRTQASTWLETLPPEDIQATLASLTAHTIAESLRPWLAADSEPLVVLAGGGARNQFLTDQIQDAIHDIRAGTRVETSDLFGIDPQCVECAAFAWLARQFLLGEGGNAPSVTGAEGLRILGGFFPA</sequence>
<comment type="similarity">
    <text evidence="1">Belongs to the anhydro-N-acetylmuramic acid kinase family.</text>
</comment>
<name>D0KW54_HALNC</name>
<evidence type="ECO:0000313" key="3">
    <source>
        <dbReference type="Proteomes" id="UP000009102"/>
    </source>
</evidence>
<evidence type="ECO:0000313" key="2">
    <source>
        <dbReference type="EMBL" id="ACX96957.1"/>
    </source>
</evidence>
<dbReference type="NCBIfam" id="NF007139">
    <property type="entry name" value="PRK09585.1-3"/>
    <property type="match status" value="1"/>
</dbReference>
<dbReference type="PANTHER" id="PTHR30605:SF0">
    <property type="entry name" value="ANHYDRO-N-ACETYLMURAMIC ACID KINASE"/>
    <property type="match status" value="1"/>
</dbReference>
<dbReference type="HOGENOM" id="CLU_038782_0_0_6"/>
<dbReference type="UniPathway" id="UPA00343"/>
<dbReference type="UniPathway" id="UPA00544"/>
<comment type="pathway">
    <text evidence="1">Cell wall biogenesis; peptidoglycan recycling.</text>
</comment>
<dbReference type="KEGG" id="hna:Hneap_2140"/>
<organism evidence="2 3">
    <name type="scientific">Halothiobacillus neapolitanus (strain ATCC 23641 / DSM 15147 / CIP 104769 / NCIMB 8539 / c2)</name>
    <name type="common">Thiobacillus neapolitanus</name>
    <dbReference type="NCBI Taxonomy" id="555778"/>
    <lineage>
        <taxon>Bacteria</taxon>
        <taxon>Pseudomonadati</taxon>
        <taxon>Pseudomonadota</taxon>
        <taxon>Gammaproteobacteria</taxon>
        <taxon>Chromatiales</taxon>
        <taxon>Halothiobacillaceae</taxon>
        <taxon>Halothiobacillus</taxon>
    </lineage>
</organism>
<comment type="function">
    <text evidence="1">Catalyzes the specific phosphorylation of 1,6-anhydro-N-acetylmuramic acid (anhMurNAc) with the simultaneous cleavage of the 1,6-anhydro ring, generating MurNAc-6-P. Is required for the utilization of anhMurNAc either imported from the medium or derived from its own cell wall murein, and thus plays a role in cell wall recycling.</text>
</comment>
<dbReference type="GO" id="GO:0005524">
    <property type="term" value="F:ATP binding"/>
    <property type="evidence" value="ECO:0007669"/>
    <property type="project" value="UniProtKB-UniRule"/>
</dbReference>
<dbReference type="SUPFAM" id="SSF53067">
    <property type="entry name" value="Actin-like ATPase domain"/>
    <property type="match status" value="1"/>
</dbReference>
<dbReference type="EMBL" id="CP001801">
    <property type="protein sequence ID" value="ACX96957.1"/>
    <property type="molecule type" value="Genomic_DNA"/>
</dbReference>
<proteinExistence type="inferred from homology"/>
<comment type="pathway">
    <text evidence="1">Amino-sugar metabolism; 1,6-anhydro-N-acetylmuramate degradation.</text>
</comment>
<dbReference type="HAMAP" id="MF_01270">
    <property type="entry name" value="AnhMurNAc_kinase"/>
    <property type="match status" value="1"/>
</dbReference>
<dbReference type="OrthoDB" id="9763949at2"/>